<name>A0A840QDB1_9PSEU</name>
<dbReference type="Proteomes" id="UP000584374">
    <property type="component" value="Unassembled WGS sequence"/>
</dbReference>
<dbReference type="AlphaFoldDB" id="A0A840QDB1"/>
<comment type="caution">
    <text evidence="1">The sequence shown here is derived from an EMBL/GenBank/DDBJ whole genome shotgun (WGS) entry which is preliminary data.</text>
</comment>
<proteinExistence type="predicted"/>
<protein>
    <submittedName>
        <fullName evidence="1">Uncharacterized protein</fullName>
    </submittedName>
</protein>
<accession>A0A840QDB1</accession>
<sequence length="138" mass="15899">MPAYFDVYFGSHSGRQGSITEDLERIIGLKFEPIEEIYADHIAVRNPGTNHFISYELLLKQSLSEDLDEDMGIPFTQMPHSVTVRGPRGDEEQHKALAQGIFTQLKENGYKPIYFVYDLDDVIDFWDPDQKGEHSKDF</sequence>
<organism evidence="1 2">
    <name type="scientific">Saccharopolyspora phatthalungensis</name>
    <dbReference type="NCBI Taxonomy" id="664693"/>
    <lineage>
        <taxon>Bacteria</taxon>
        <taxon>Bacillati</taxon>
        <taxon>Actinomycetota</taxon>
        <taxon>Actinomycetes</taxon>
        <taxon>Pseudonocardiales</taxon>
        <taxon>Pseudonocardiaceae</taxon>
        <taxon>Saccharopolyspora</taxon>
    </lineage>
</organism>
<evidence type="ECO:0000313" key="1">
    <source>
        <dbReference type="EMBL" id="MBB5158754.1"/>
    </source>
</evidence>
<dbReference type="EMBL" id="JACHIW010000002">
    <property type="protein sequence ID" value="MBB5158754.1"/>
    <property type="molecule type" value="Genomic_DNA"/>
</dbReference>
<reference evidence="1 2" key="1">
    <citation type="submission" date="2020-08" db="EMBL/GenBank/DDBJ databases">
        <title>Sequencing the genomes of 1000 actinobacteria strains.</title>
        <authorList>
            <person name="Klenk H.-P."/>
        </authorList>
    </citation>
    <scope>NUCLEOTIDE SEQUENCE [LARGE SCALE GENOMIC DNA]</scope>
    <source>
        <strain evidence="1 2">DSM 45584</strain>
    </source>
</reference>
<evidence type="ECO:0000313" key="2">
    <source>
        <dbReference type="Proteomes" id="UP000584374"/>
    </source>
</evidence>
<keyword evidence="2" id="KW-1185">Reference proteome</keyword>
<gene>
    <name evidence="1" type="ORF">BJ970_006353</name>
</gene>
<dbReference type="RefSeq" id="WP_184730715.1">
    <property type="nucleotide sequence ID" value="NZ_JACHIW010000002.1"/>
</dbReference>